<evidence type="ECO:0000313" key="1">
    <source>
        <dbReference type="EMBL" id="KAJ0010912.1"/>
    </source>
</evidence>
<name>A0ACC0X5T7_9ROSI</name>
<dbReference type="Proteomes" id="UP001163603">
    <property type="component" value="Chromosome 14"/>
</dbReference>
<proteinExistence type="predicted"/>
<accession>A0ACC0X5T7</accession>
<comment type="caution">
    <text evidence="1">The sequence shown here is derived from an EMBL/GenBank/DDBJ whole genome shotgun (WGS) entry which is preliminary data.</text>
</comment>
<protein>
    <submittedName>
        <fullName evidence="1">Uncharacterized protein</fullName>
    </submittedName>
</protein>
<dbReference type="EMBL" id="CM047749">
    <property type="protein sequence ID" value="KAJ0010912.1"/>
    <property type="molecule type" value="Genomic_DNA"/>
</dbReference>
<gene>
    <name evidence="1" type="ORF">Pint_33412</name>
</gene>
<organism evidence="1 2">
    <name type="scientific">Pistacia integerrima</name>
    <dbReference type="NCBI Taxonomy" id="434235"/>
    <lineage>
        <taxon>Eukaryota</taxon>
        <taxon>Viridiplantae</taxon>
        <taxon>Streptophyta</taxon>
        <taxon>Embryophyta</taxon>
        <taxon>Tracheophyta</taxon>
        <taxon>Spermatophyta</taxon>
        <taxon>Magnoliopsida</taxon>
        <taxon>eudicotyledons</taxon>
        <taxon>Gunneridae</taxon>
        <taxon>Pentapetalae</taxon>
        <taxon>rosids</taxon>
        <taxon>malvids</taxon>
        <taxon>Sapindales</taxon>
        <taxon>Anacardiaceae</taxon>
        <taxon>Pistacia</taxon>
    </lineage>
</organism>
<reference evidence="2" key="1">
    <citation type="journal article" date="2023" name="G3 (Bethesda)">
        <title>Genome assembly and association tests identify interacting loci associated with vigor, precocity, and sex in interspecific pistachio rootstocks.</title>
        <authorList>
            <person name="Palmer W."/>
            <person name="Jacygrad E."/>
            <person name="Sagayaradj S."/>
            <person name="Cavanaugh K."/>
            <person name="Han R."/>
            <person name="Bertier L."/>
            <person name="Beede B."/>
            <person name="Kafkas S."/>
            <person name="Golino D."/>
            <person name="Preece J."/>
            <person name="Michelmore R."/>
        </authorList>
    </citation>
    <scope>NUCLEOTIDE SEQUENCE [LARGE SCALE GENOMIC DNA]</scope>
</reference>
<evidence type="ECO:0000313" key="2">
    <source>
        <dbReference type="Proteomes" id="UP001163603"/>
    </source>
</evidence>
<keyword evidence="2" id="KW-1185">Reference proteome</keyword>
<sequence>MQASNIPHPAISFNSVNGANLSLPSNFHVAPSSRVGPISIRPQGLSPVVSVQSWGTLRAWQWSACRHNYKSVVDALSQMSKQEGVMSLWQGSSVTVNWAMIVTASQLASYDQIKEMILEEGVMSDGIGTNVAASLEAGFVAAVASNPIDVIKTRVMNMKMEVGAAPLYKV</sequence>